<dbReference type="EMBL" id="CP024728">
    <property type="protein sequence ID" value="ATV32198.1"/>
    <property type="molecule type" value="Genomic_DNA"/>
</dbReference>
<dbReference type="AlphaFoldDB" id="A0A2D3LNM0"/>
<dbReference type="InterPro" id="IPR027417">
    <property type="entry name" value="P-loop_NTPase"/>
</dbReference>
<organism evidence="1 2">
    <name type="scientific">Prevotella intermedia</name>
    <dbReference type="NCBI Taxonomy" id="28131"/>
    <lineage>
        <taxon>Bacteria</taxon>
        <taxon>Pseudomonadati</taxon>
        <taxon>Bacteroidota</taxon>
        <taxon>Bacteroidia</taxon>
        <taxon>Bacteroidales</taxon>
        <taxon>Prevotellaceae</taxon>
        <taxon>Prevotella</taxon>
    </lineage>
</organism>
<name>A0A2D3LNM0_PREIN</name>
<dbReference type="Pfam" id="PF13635">
    <property type="entry name" value="DUF4143"/>
    <property type="match status" value="1"/>
</dbReference>
<proteinExistence type="predicted"/>
<dbReference type="InterPro" id="IPR041682">
    <property type="entry name" value="AAA_14"/>
</dbReference>
<gene>
    <name evidence="1" type="ORF">CTM46_12095</name>
</gene>
<dbReference type="PANTHER" id="PTHR33295:SF18">
    <property type="entry name" value="AAA+ ATPASE DOMAIN-CONTAINING PROTEIN"/>
    <property type="match status" value="1"/>
</dbReference>
<dbReference type="RefSeq" id="WP_100014994.1">
    <property type="nucleotide sequence ID" value="NZ_CP024728.1"/>
</dbReference>
<dbReference type="SUPFAM" id="SSF52540">
    <property type="entry name" value="P-loop containing nucleoside triphosphate hydrolases"/>
    <property type="match status" value="1"/>
</dbReference>
<sequence length="419" mass="49285">MNIERPIYLQRLIDRRHNGMIKIITGLRRSGKSYLLFTLFCQYLKEQGIDDTQIIKLDLENIYNERYRKPLPLLEYIGQRVIDTREYFILIDEIQLLDRFEEVLNTLLKNPQLDVYVTGSNARFLSKDVVTTFRGRGDELRIHPLSFSEYMSVKPDAPFLETHLNEYMLLGGLPQTVTMPTEQQKKSYLQQLFSNTYLVDIKERYSIRNDDDLEELIDVMASSIGSLTNPQKIANTFRSEKRSTITRDTVKTYLDYMQDAFLMERAVRYDIKGRKYIDTPAKYYFEDLGLRNVRLNFRQTEHTHLMENLIYNELRMRGYSVDVGQVTQNTKNENGISERKQLEVDFVCNRGQDRIYIQSAYALPSEEKTEQELRSLKQIKDSFQKVVIVGGMQPTFRNDDGILILNIFDFLLNRSGQNL</sequence>
<protein>
    <submittedName>
        <fullName evidence="1">AAA family ATPase</fullName>
    </submittedName>
</protein>
<dbReference type="Pfam" id="PF13173">
    <property type="entry name" value="AAA_14"/>
    <property type="match status" value="1"/>
</dbReference>
<evidence type="ECO:0000313" key="2">
    <source>
        <dbReference type="Proteomes" id="UP000230742"/>
    </source>
</evidence>
<accession>A0A2D3LNM0</accession>
<dbReference type="InterPro" id="IPR025420">
    <property type="entry name" value="DUF4143"/>
</dbReference>
<dbReference type="PANTHER" id="PTHR33295">
    <property type="entry name" value="ATPASE"/>
    <property type="match status" value="1"/>
</dbReference>
<evidence type="ECO:0000313" key="1">
    <source>
        <dbReference type="EMBL" id="ATV32198.1"/>
    </source>
</evidence>
<dbReference type="Proteomes" id="UP000230742">
    <property type="component" value="Chromosome 2"/>
</dbReference>
<reference evidence="1 2" key="1">
    <citation type="submission" date="2017-11" db="EMBL/GenBank/DDBJ databases">
        <title>Genome sequencing of Prevotella intermedia KCOM 1949.</title>
        <authorList>
            <person name="Kook J.-K."/>
            <person name="Park S.-N."/>
            <person name="Lim Y.K."/>
        </authorList>
    </citation>
    <scope>NUCLEOTIDE SEQUENCE [LARGE SCALE GENOMIC DNA]</scope>
    <source>
        <strain evidence="1 2">KCOM 1949</strain>
    </source>
</reference>